<dbReference type="GO" id="GO:0035348">
    <property type="term" value="P:acetyl-CoA transmembrane transport"/>
    <property type="evidence" value="ECO:0007669"/>
    <property type="project" value="InterPro"/>
</dbReference>
<proteinExistence type="predicted"/>
<sequence length="730" mass="80342">MVVRRRQSSTMVDETNDHEADVPVEGECCQIQNDFWSICLLLILYLLQGIPLGLTAAVPLILQADSTTPDYQKQATFSLALWPFSLKILWAPLVDAIYSTRFGRRKSWLIPIQYAIGIDLLVLASHVDDWLGREPGNPSGKLGVANPVNVYALTAAFFGLTLLAATQDIVVDGWALTMLSRRNVAWASTCNTVGQPLGYVVAYLVFIILESADISNTYLRSTPVPDRGLVTFSGFLYFWGVVFMVATTLVAVLKHEENSTVTKPVQDCLDGVSQSVSNAHAVKRLKARLKSPRIRARNRNAVVELTEPTVEPDDDNDEVTQATTIHTEEDEDTREFRPNTVATDATGSSSGITEVFPDDRVERPSDSQAAAELSLIDTYRITISVLCLKPLLKYIAMLFVVRACFAPVDTTLTLKLIERGFQKGSIAFLTLASLPLQALLPLFITRWTNGPRPLGVFIMVAVPRLIYSGLAIPLLYCVSYFRQIVPNQPATTASFMNHTMATNGSFSMPQLDHGPHYAFSKTFYFLFLVYSIIGSVFSNFMFVSQMAFHARISDPIVGGSYMTLLNTAANLAGSLPQTVCLSLIEPMSLQNCQDADLMKAGLASLTGFMTPGGINKTFMSSSIPSREKLEQLGQLWLSQNATCSRSRGVRACHVAGGECVSTVDGFYVLVLLGIVIGLLVFPTILRPLAHQLDALPLSAYSFRPSTLCPTLARRLRLHRLSRRRRSSNSK</sequence>
<dbReference type="InterPro" id="IPR024371">
    <property type="entry name" value="AcetylCoA_trans_1-like"/>
</dbReference>
<evidence type="ECO:0000313" key="8">
    <source>
        <dbReference type="Proteomes" id="UP000822476"/>
    </source>
</evidence>
<feature type="transmembrane region" description="Helical" evidence="6">
    <location>
        <begin position="426"/>
        <end position="444"/>
    </location>
</feature>
<dbReference type="Pfam" id="PF13000">
    <property type="entry name" value="Acatn"/>
    <property type="match status" value="2"/>
</dbReference>
<dbReference type="InterPro" id="IPR036259">
    <property type="entry name" value="MFS_trans_sf"/>
</dbReference>
<feature type="transmembrane region" description="Helical" evidence="6">
    <location>
        <begin position="523"/>
        <end position="543"/>
    </location>
</feature>
<protein>
    <submittedName>
        <fullName evidence="7">Uncharacterized protein</fullName>
    </submittedName>
</protein>
<feature type="region of interest" description="Disordered" evidence="5">
    <location>
        <begin position="341"/>
        <end position="363"/>
    </location>
</feature>
<feature type="transmembrane region" description="Helical" evidence="6">
    <location>
        <begin position="40"/>
        <end position="62"/>
    </location>
</feature>
<feature type="transmembrane region" description="Helical" evidence="6">
    <location>
        <begin position="183"/>
        <end position="209"/>
    </location>
</feature>
<dbReference type="SUPFAM" id="SSF103473">
    <property type="entry name" value="MFS general substrate transporter"/>
    <property type="match status" value="1"/>
</dbReference>
<keyword evidence="8" id="KW-1185">Reference proteome</keyword>
<feature type="compositionally biased region" description="Polar residues" evidence="5">
    <location>
        <begin position="341"/>
        <end position="352"/>
    </location>
</feature>
<evidence type="ECO:0000256" key="2">
    <source>
        <dbReference type="ARBA" id="ARBA00022692"/>
    </source>
</evidence>
<dbReference type="GO" id="GO:0008521">
    <property type="term" value="F:acetyl-CoA transmembrane transporter activity"/>
    <property type="evidence" value="ECO:0007669"/>
    <property type="project" value="InterPro"/>
</dbReference>
<comment type="caution">
    <text evidence="7">The sequence shown here is derived from an EMBL/GenBank/DDBJ whole genome shotgun (WGS) entry which is preliminary data.</text>
</comment>
<keyword evidence="3 6" id="KW-1133">Transmembrane helix</keyword>
<dbReference type="PANTHER" id="PTHR12778:SF9">
    <property type="entry name" value="ACETYL-COENZYME A TRANSPORTER 1"/>
    <property type="match status" value="1"/>
</dbReference>
<dbReference type="PANTHER" id="PTHR12778">
    <property type="entry name" value="SOLUTE CARRIER FAMILY 33 ACETYL-COA TRANSPORTER -RELATED"/>
    <property type="match status" value="1"/>
</dbReference>
<reference evidence="7" key="1">
    <citation type="submission" date="2019-07" db="EMBL/GenBank/DDBJ databases">
        <title>Annotation for the trematode Paragonimus miyazaki's.</title>
        <authorList>
            <person name="Choi Y.-J."/>
        </authorList>
    </citation>
    <scope>NUCLEOTIDE SEQUENCE</scope>
    <source>
        <strain evidence="7">Japan</strain>
    </source>
</reference>
<keyword evidence="4 6" id="KW-0472">Membrane</keyword>
<feature type="transmembrane region" description="Helical" evidence="6">
    <location>
        <begin position="394"/>
        <end position="414"/>
    </location>
</feature>
<comment type="subcellular location">
    <subcellularLocation>
        <location evidence="1">Membrane</location>
        <topology evidence="1">Multi-pass membrane protein</topology>
    </subcellularLocation>
</comment>
<dbReference type="InterPro" id="IPR004752">
    <property type="entry name" value="AmpG_permease/AT-1"/>
</dbReference>
<keyword evidence="2 6" id="KW-0812">Transmembrane</keyword>
<evidence type="ECO:0000256" key="5">
    <source>
        <dbReference type="SAM" id="MobiDB-lite"/>
    </source>
</evidence>
<name>A0A8S9YH05_9TREM</name>
<gene>
    <name evidence="7" type="ORF">EG68_03901</name>
</gene>
<feature type="transmembrane region" description="Helical" evidence="6">
    <location>
        <begin position="666"/>
        <end position="685"/>
    </location>
</feature>
<dbReference type="OrthoDB" id="6415790at2759"/>
<feature type="transmembrane region" description="Helical" evidence="6">
    <location>
        <begin position="229"/>
        <end position="253"/>
    </location>
</feature>
<dbReference type="EMBL" id="JTDE01021263">
    <property type="protein sequence ID" value="KAF7233165.1"/>
    <property type="molecule type" value="Genomic_DNA"/>
</dbReference>
<feature type="transmembrane region" description="Helical" evidence="6">
    <location>
        <begin position="456"/>
        <end position="481"/>
    </location>
</feature>
<evidence type="ECO:0000256" key="6">
    <source>
        <dbReference type="SAM" id="Phobius"/>
    </source>
</evidence>
<dbReference type="GO" id="GO:0016020">
    <property type="term" value="C:membrane"/>
    <property type="evidence" value="ECO:0007669"/>
    <property type="project" value="UniProtKB-SubCell"/>
</dbReference>
<dbReference type="Proteomes" id="UP000822476">
    <property type="component" value="Unassembled WGS sequence"/>
</dbReference>
<feature type="transmembrane region" description="Helical" evidence="6">
    <location>
        <begin position="108"/>
        <end position="128"/>
    </location>
</feature>
<feature type="transmembrane region" description="Helical" evidence="6">
    <location>
        <begin position="148"/>
        <end position="171"/>
    </location>
</feature>
<feature type="transmembrane region" description="Helical" evidence="6">
    <location>
        <begin position="74"/>
        <end position="96"/>
    </location>
</feature>
<evidence type="ECO:0000313" key="7">
    <source>
        <dbReference type="EMBL" id="KAF7233165.1"/>
    </source>
</evidence>
<dbReference type="AlphaFoldDB" id="A0A8S9YH05"/>
<evidence type="ECO:0000256" key="3">
    <source>
        <dbReference type="ARBA" id="ARBA00022989"/>
    </source>
</evidence>
<evidence type="ECO:0000256" key="1">
    <source>
        <dbReference type="ARBA" id="ARBA00004141"/>
    </source>
</evidence>
<evidence type="ECO:0000256" key="4">
    <source>
        <dbReference type="ARBA" id="ARBA00023136"/>
    </source>
</evidence>
<organism evidence="7 8">
    <name type="scientific">Paragonimus skrjabini miyazakii</name>
    <dbReference type="NCBI Taxonomy" id="59628"/>
    <lineage>
        <taxon>Eukaryota</taxon>
        <taxon>Metazoa</taxon>
        <taxon>Spiralia</taxon>
        <taxon>Lophotrochozoa</taxon>
        <taxon>Platyhelminthes</taxon>
        <taxon>Trematoda</taxon>
        <taxon>Digenea</taxon>
        <taxon>Plagiorchiida</taxon>
        <taxon>Troglotremata</taxon>
        <taxon>Troglotrematidae</taxon>
        <taxon>Paragonimus</taxon>
    </lineage>
</organism>
<accession>A0A8S9YH05</accession>